<evidence type="ECO:0000313" key="2">
    <source>
        <dbReference type="EMBL" id="NKE73173.1"/>
    </source>
</evidence>
<dbReference type="EMBL" id="VTOW01000005">
    <property type="protein sequence ID" value="NKE73173.1"/>
    <property type="molecule type" value="Genomic_DNA"/>
</dbReference>
<dbReference type="RefSeq" id="WP_168063111.1">
    <property type="nucleotide sequence ID" value="NZ_VTOW01000005.1"/>
</dbReference>
<dbReference type="NCBIfam" id="TIGR03605">
    <property type="entry name" value="antibiot_sagB"/>
    <property type="match status" value="2"/>
</dbReference>
<dbReference type="PANTHER" id="PTHR42741">
    <property type="entry name" value="NITROREDUCTASE FAMILY PROTEIN"/>
    <property type="match status" value="1"/>
</dbReference>
<dbReference type="SUPFAM" id="SSF55469">
    <property type="entry name" value="FMN-dependent nitroreductase-like"/>
    <property type="match status" value="2"/>
</dbReference>
<organism evidence="2 3">
    <name type="scientific">Candidatus Manganitrophus noduliformans</name>
    <dbReference type="NCBI Taxonomy" id="2606439"/>
    <lineage>
        <taxon>Bacteria</taxon>
        <taxon>Pseudomonadati</taxon>
        <taxon>Nitrospirota</taxon>
        <taxon>Nitrospiria</taxon>
        <taxon>Candidatus Troglogloeales</taxon>
        <taxon>Candidatus Manganitrophaceae</taxon>
        <taxon>Candidatus Manganitrophus</taxon>
    </lineage>
</organism>
<evidence type="ECO:0000259" key="1">
    <source>
        <dbReference type="Pfam" id="PF00881"/>
    </source>
</evidence>
<dbReference type="CDD" id="cd02142">
    <property type="entry name" value="McbC_SagB-like_oxidoreductase"/>
    <property type="match status" value="2"/>
</dbReference>
<dbReference type="Proteomes" id="UP000534783">
    <property type="component" value="Unassembled WGS sequence"/>
</dbReference>
<sequence>MDKKALAEIYHEETKYHEARMGKFQRPLDWGAQPSPYKEYHSDKKIDLIPYLPFQNNPFTGEPLPPAKTQGGYPFGIAEISRLLYFTNGVTGILQYPTGQTLTLRAAPTAGGLYPTELYVAIRGLSVLENGIYNFQVKDHSLVLVWEGDFWEEFERYCMHHEAIAKSNLLVIMTAVYQRSAWRYQERAYRRILLDTGHILGNLVVYAPEEGFSPVPIGGFLDTSLNRLLFLDEAEEGVLAVVALPQGEKINPEEIRPTSAVASMPIPKGENDLKMLQLQLHRVSSILPGEKVDLSAVRRPPDLNVLESKHSYKEATLLPESPIDWGESVGQSILLRRSTRGFSGEGFLKEELAGILGYAYFPVAAVPSPFFDPSILQTYLVVQKVVGLQEGIYYFVPQKNELRLLSAGDFREQTWHFCLGQELARDAAALVIHIAHLKRAVEKYGDRAYRYLHLDAGQIGERLNLAAIRLGLGVSGIGGFYDDEVNALLGLSLDEIVVYITTLGRPRSS</sequence>
<name>A0A7X6DUD5_9BACT</name>
<feature type="domain" description="Nitroreductase" evidence="1">
    <location>
        <begin position="336"/>
        <end position="504"/>
    </location>
</feature>
<comment type="caution">
    <text evidence="2">The sequence shown here is derived from an EMBL/GenBank/DDBJ whole genome shotgun (WGS) entry which is preliminary data.</text>
</comment>
<reference evidence="2 3" key="1">
    <citation type="journal article" date="2020" name="Nature">
        <title>Bacterial chemolithoautotrophy via manganese oxidation.</title>
        <authorList>
            <person name="Yu H."/>
            <person name="Leadbetter J.R."/>
        </authorList>
    </citation>
    <scope>NUCLEOTIDE SEQUENCE [LARGE SCALE GENOMIC DNA]</scope>
    <source>
        <strain evidence="2 3">Mn-1</strain>
    </source>
</reference>
<dbReference type="AlphaFoldDB" id="A0A7X6DUD5"/>
<dbReference type="InterPro" id="IPR000415">
    <property type="entry name" value="Nitroreductase-like"/>
</dbReference>
<dbReference type="InterPro" id="IPR029479">
    <property type="entry name" value="Nitroreductase"/>
</dbReference>
<feature type="domain" description="Nitroreductase" evidence="1">
    <location>
        <begin position="105"/>
        <end position="242"/>
    </location>
</feature>
<dbReference type="InterPro" id="IPR020051">
    <property type="entry name" value="SagB-type_dehydrogenase"/>
</dbReference>
<accession>A0A7X6DUD5</accession>
<gene>
    <name evidence="2" type="ORF">MNODULE_20670</name>
</gene>
<dbReference type="PANTHER" id="PTHR42741:SF3">
    <property type="entry name" value="NITROREDUCTASE FAMILY PROTEIN"/>
    <property type="match status" value="1"/>
</dbReference>
<dbReference type="GO" id="GO:0016491">
    <property type="term" value="F:oxidoreductase activity"/>
    <property type="evidence" value="ECO:0007669"/>
    <property type="project" value="InterPro"/>
</dbReference>
<dbReference type="Pfam" id="PF00881">
    <property type="entry name" value="Nitroreductase"/>
    <property type="match status" value="2"/>
</dbReference>
<dbReference type="Gene3D" id="3.40.109.10">
    <property type="entry name" value="NADH Oxidase"/>
    <property type="match status" value="2"/>
</dbReference>
<proteinExistence type="predicted"/>
<keyword evidence="3" id="KW-1185">Reference proteome</keyword>
<protein>
    <submittedName>
        <fullName evidence="2">SagB/ThcOx family dehydrogenase</fullName>
    </submittedName>
</protein>
<evidence type="ECO:0000313" key="3">
    <source>
        <dbReference type="Proteomes" id="UP000534783"/>
    </source>
</evidence>